<evidence type="ECO:0000256" key="1">
    <source>
        <dbReference type="SAM" id="Phobius"/>
    </source>
</evidence>
<name>A0ABU2NPB0_9ACTN</name>
<keyword evidence="3" id="KW-1185">Reference proteome</keyword>
<dbReference type="Proteomes" id="UP001183414">
    <property type="component" value="Unassembled WGS sequence"/>
</dbReference>
<sequence>MTTLALTVYILIWPVIVAGVLFVISRAFYREWAEARRNGRPLI</sequence>
<evidence type="ECO:0000313" key="2">
    <source>
        <dbReference type="EMBL" id="MDT0378292.1"/>
    </source>
</evidence>
<keyword evidence="1" id="KW-1133">Transmembrane helix</keyword>
<organism evidence="2 3">
    <name type="scientific">Streptomyces hazeniae</name>
    <dbReference type="NCBI Taxonomy" id="3075538"/>
    <lineage>
        <taxon>Bacteria</taxon>
        <taxon>Bacillati</taxon>
        <taxon>Actinomycetota</taxon>
        <taxon>Actinomycetes</taxon>
        <taxon>Kitasatosporales</taxon>
        <taxon>Streptomycetaceae</taxon>
        <taxon>Streptomyces</taxon>
    </lineage>
</organism>
<feature type="transmembrane region" description="Helical" evidence="1">
    <location>
        <begin position="6"/>
        <end position="29"/>
    </location>
</feature>
<protein>
    <submittedName>
        <fullName evidence="2">Transporter small subunit</fullName>
    </submittedName>
</protein>
<keyword evidence="1" id="KW-0472">Membrane</keyword>
<dbReference type="RefSeq" id="WP_027763205.1">
    <property type="nucleotide sequence ID" value="NZ_JAVREQ010000003.1"/>
</dbReference>
<dbReference type="EMBL" id="JAVREQ010000003">
    <property type="protein sequence ID" value="MDT0378292.1"/>
    <property type="molecule type" value="Genomic_DNA"/>
</dbReference>
<dbReference type="InterPro" id="IPR049820">
    <property type="entry name" value="Trnsprt_adja_ssu-like"/>
</dbReference>
<accession>A0ABU2NPB0</accession>
<reference evidence="3" key="1">
    <citation type="submission" date="2023-07" db="EMBL/GenBank/DDBJ databases">
        <title>30 novel species of actinomycetes from the DSMZ collection.</title>
        <authorList>
            <person name="Nouioui I."/>
        </authorList>
    </citation>
    <scope>NUCLEOTIDE SEQUENCE [LARGE SCALE GENOMIC DNA]</scope>
    <source>
        <strain evidence="3">DSM 42041</strain>
    </source>
</reference>
<keyword evidence="1" id="KW-0812">Transmembrane</keyword>
<gene>
    <name evidence="2" type="ORF">RM572_05800</name>
</gene>
<proteinExistence type="predicted"/>
<dbReference type="NCBIfam" id="NF038354">
    <property type="entry name" value="trnsprt_adja_43"/>
    <property type="match status" value="1"/>
</dbReference>
<evidence type="ECO:0000313" key="3">
    <source>
        <dbReference type="Proteomes" id="UP001183414"/>
    </source>
</evidence>
<comment type="caution">
    <text evidence="2">The sequence shown here is derived from an EMBL/GenBank/DDBJ whole genome shotgun (WGS) entry which is preliminary data.</text>
</comment>